<dbReference type="CDD" id="cd18722">
    <property type="entry name" value="PIN_NicB-like"/>
    <property type="match status" value="1"/>
</dbReference>
<comment type="caution">
    <text evidence="2">The sequence shown here is derived from an EMBL/GenBank/DDBJ whole genome shotgun (WGS) entry which is preliminary data.</text>
</comment>
<dbReference type="Pfam" id="PF01936">
    <property type="entry name" value="NYN"/>
    <property type="match status" value="1"/>
</dbReference>
<gene>
    <name evidence="2" type="ORF">GHK86_02635</name>
</gene>
<sequence>MSRQGLRSGHAERIERIGFYIDGFNFYHGLRAKGWARYRWLDYRALIDRFVRDGQRVELAKYFTTRVTDVESRQRQDRYLQALGVRGGLDLIEGKFEMRSKQCGECGKWFKRPQEKYTDVNIATHLLLDALDDQVDTVAVITADSDLLPALTAVTARFARRFVLIDPPRRHSDELAKLADAHLHVPENWLRQCQLPDPVEYLNRKSKVRHVYKPDGWR</sequence>
<dbReference type="InterPro" id="IPR047140">
    <property type="entry name" value="LabA"/>
</dbReference>
<accession>A0ABW9QQE6</accession>
<reference evidence="2 3" key="1">
    <citation type="submission" date="2019-11" db="EMBL/GenBank/DDBJ databases">
        <title>Acidiferrimicrobium australis gen. nov., sp. nov., an acidophilic and obligately heterotrophic, member of the Actinobacteria that catalyses dissimilatory oxido- reduction of iron isolated from metal-rich acidic water in Chile.</title>
        <authorList>
            <person name="Gonzalez D."/>
            <person name="Huber K."/>
            <person name="Hedrich S."/>
            <person name="Rojas-Villalobos C."/>
            <person name="Quatrini R."/>
            <person name="Dinamarca M.A."/>
            <person name="Schwarz A."/>
            <person name="Canales C."/>
            <person name="Nancucheo I."/>
        </authorList>
    </citation>
    <scope>NUCLEOTIDE SEQUENCE [LARGE SCALE GENOMIC DNA]</scope>
    <source>
        <strain evidence="2 3">USS-CCA1</strain>
    </source>
</reference>
<organism evidence="2 3">
    <name type="scientific">Acidiferrimicrobium australe</name>
    <dbReference type="NCBI Taxonomy" id="2664430"/>
    <lineage>
        <taxon>Bacteria</taxon>
        <taxon>Bacillati</taxon>
        <taxon>Actinomycetota</taxon>
        <taxon>Acidimicrobiia</taxon>
        <taxon>Acidimicrobiales</taxon>
        <taxon>Acidimicrobiaceae</taxon>
        <taxon>Acidiferrimicrobium</taxon>
    </lineage>
</organism>
<keyword evidence="3" id="KW-1185">Reference proteome</keyword>
<dbReference type="Gene3D" id="3.40.50.1010">
    <property type="entry name" value="5'-nuclease"/>
    <property type="match status" value="1"/>
</dbReference>
<name>A0ABW9QQE6_9ACTN</name>
<proteinExistence type="predicted"/>
<feature type="domain" description="NYN" evidence="1">
    <location>
        <begin position="16"/>
        <end position="181"/>
    </location>
</feature>
<protein>
    <submittedName>
        <fullName evidence="2">NYN domain-containing protein</fullName>
    </submittedName>
</protein>
<evidence type="ECO:0000259" key="1">
    <source>
        <dbReference type="Pfam" id="PF01936"/>
    </source>
</evidence>
<dbReference type="InterPro" id="IPR021139">
    <property type="entry name" value="NYN"/>
</dbReference>
<dbReference type="EMBL" id="WJHE01000107">
    <property type="protein sequence ID" value="MST31629.1"/>
    <property type="molecule type" value="Genomic_DNA"/>
</dbReference>
<evidence type="ECO:0000313" key="3">
    <source>
        <dbReference type="Proteomes" id="UP000437736"/>
    </source>
</evidence>
<dbReference type="Proteomes" id="UP000437736">
    <property type="component" value="Unassembled WGS sequence"/>
</dbReference>
<dbReference type="PANTHER" id="PTHR35458">
    <property type="entry name" value="SLR0755 PROTEIN"/>
    <property type="match status" value="1"/>
</dbReference>
<dbReference type="PANTHER" id="PTHR35458:SF8">
    <property type="entry name" value="SLR0650 PROTEIN"/>
    <property type="match status" value="1"/>
</dbReference>
<evidence type="ECO:0000313" key="2">
    <source>
        <dbReference type="EMBL" id="MST31629.1"/>
    </source>
</evidence>